<dbReference type="GeneID" id="10288097"/>
<dbReference type="RefSeq" id="WP_013603820.1">
    <property type="nucleotide sequence ID" value="NC_015151.1"/>
</dbReference>
<comment type="similarity">
    <text evidence="2 8">Belongs to the glutamyl-tRNA reductase family.</text>
</comment>
<feature type="binding site" evidence="8">
    <location>
        <position position="105"/>
    </location>
    <ligand>
        <name>substrate</name>
    </ligand>
</feature>
<comment type="catalytic activity">
    <reaction evidence="7 8">
        <text>(S)-4-amino-5-oxopentanoate + tRNA(Glu) + NADP(+) = L-glutamyl-tRNA(Glu) + NADPH + H(+)</text>
        <dbReference type="Rhea" id="RHEA:12344"/>
        <dbReference type="Rhea" id="RHEA-COMP:9663"/>
        <dbReference type="Rhea" id="RHEA-COMP:9680"/>
        <dbReference type="ChEBI" id="CHEBI:15378"/>
        <dbReference type="ChEBI" id="CHEBI:57501"/>
        <dbReference type="ChEBI" id="CHEBI:57783"/>
        <dbReference type="ChEBI" id="CHEBI:58349"/>
        <dbReference type="ChEBI" id="CHEBI:78442"/>
        <dbReference type="ChEBI" id="CHEBI:78520"/>
        <dbReference type="EC" id="1.2.1.70"/>
    </reaction>
</comment>
<dbReference type="Gene3D" id="3.30.460.30">
    <property type="entry name" value="Glutamyl-tRNA reductase, N-terminal domain"/>
    <property type="match status" value="1"/>
</dbReference>
<dbReference type="InterPro" id="IPR000343">
    <property type="entry name" value="4pyrrol_synth_GluRdtase"/>
</dbReference>
<evidence type="ECO:0000256" key="6">
    <source>
        <dbReference type="ARBA" id="ARBA00023244"/>
    </source>
</evidence>
<dbReference type="GO" id="GO:0019353">
    <property type="term" value="P:protoporphyrinogen IX biosynthetic process from glutamate"/>
    <property type="evidence" value="ECO:0007669"/>
    <property type="project" value="TreeGrafter"/>
</dbReference>
<dbReference type="GO" id="GO:0050661">
    <property type="term" value="F:NADP binding"/>
    <property type="evidence" value="ECO:0007669"/>
    <property type="project" value="InterPro"/>
</dbReference>
<feature type="domain" description="Quinate/shikimate 5-dehydrogenase/glutamyl-tRNA reductase" evidence="10">
    <location>
        <begin position="158"/>
        <end position="275"/>
    </location>
</feature>
<evidence type="ECO:0000256" key="7">
    <source>
        <dbReference type="ARBA" id="ARBA00047464"/>
    </source>
</evidence>
<dbReference type="HOGENOM" id="CLU_035113_2_2_2"/>
<keyword evidence="5 8" id="KW-0560">Oxidoreductase</keyword>
<feature type="binding site" evidence="8">
    <location>
        <begin position="44"/>
        <end position="47"/>
    </location>
    <ligand>
        <name>substrate</name>
    </ligand>
</feature>
<evidence type="ECO:0000256" key="8">
    <source>
        <dbReference type="HAMAP-Rule" id="MF_00087"/>
    </source>
</evidence>
<dbReference type="OrthoDB" id="4562at2157"/>
<feature type="binding site" evidence="8">
    <location>
        <begin position="99"/>
        <end position="101"/>
    </location>
    <ligand>
        <name>substrate</name>
    </ligand>
</feature>
<dbReference type="PANTHER" id="PTHR43013">
    <property type="entry name" value="GLUTAMYL-TRNA REDUCTASE"/>
    <property type="match status" value="1"/>
</dbReference>
<sequence>MVKVKALVMTYRDYDLNTLAKAYFTNDELVKLYKFYDSVIALETCNRIEFYLDGDEDEDILIKLINERAGIKPRILYDLDAVKHLLLVTAGLDSMFLGEREILSQVKRAYGVGKPSLRLRILFESAIRFGENFRRKYDLYDISFVKFLSDYIIRSISKDSNVLIIGGGEVARGIARELIKSGYSNITVINRTLDKLRYEFGNSIRLLGLESLMSELTSNKYDILITAVSVQSPLINLNATDYSLPNLVIDVSTPSAIKVQGNGHVRIIRLEDLREPYLKYVNGRSNIMEKLSEINNETERIMRLIMRSDADEVIRDVMRFVENIREEEVKETLNALRRSDNVEAIIDAMSRSLVKKIMHNYLENMRRYAEVGDETTVKKLRSYLMEVVKENDN</sequence>
<evidence type="ECO:0000259" key="11">
    <source>
        <dbReference type="Pfam" id="PF05201"/>
    </source>
</evidence>
<keyword evidence="6 8" id="KW-0627">Porphyrin biosynthesis</keyword>
<feature type="binding site" evidence="8">
    <location>
        <begin position="166"/>
        <end position="171"/>
    </location>
    <ligand>
        <name>NADP(+)</name>
        <dbReference type="ChEBI" id="CHEBI:58349"/>
    </ligand>
</feature>
<proteinExistence type="inferred from homology"/>
<dbReference type="eggNOG" id="arCOG01036">
    <property type="taxonomic scope" value="Archaea"/>
</dbReference>
<dbReference type="UniPathway" id="UPA00251">
    <property type="reaction ID" value="UER00316"/>
</dbReference>
<name>F0QUB7_VULM7</name>
<dbReference type="GO" id="GO:0008883">
    <property type="term" value="F:glutamyl-tRNA reductase activity"/>
    <property type="evidence" value="ECO:0007669"/>
    <property type="project" value="UniProtKB-UniRule"/>
</dbReference>
<dbReference type="EMBL" id="CP002529">
    <property type="protein sequence ID" value="ADY00657.1"/>
    <property type="molecule type" value="Genomic_DNA"/>
</dbReference>
<dbReference type="InterPro" id="IPR006151">
    <property type="entry name" value="Shikm_DH/Glu-tRNA_Rdtase"/>
</dbReference>
<dbReference type="Gene3D" id="3.40.50.720">
    <property type="entry name" value="NAD(P)-binding Rossmann-like Domain"/>
    <property type="match status" value="1"/>
</dbReference>
<dbReference type="InterPro" id="IPR015895">
    <property type="entry name" value="4pyrrol_synth_GluRdtase_N"/>
</dbReference>
<feature type="site" description="Important for activity" evidence="8">
    <location>
        <position position="84"/>
    </location>
</feature>
<dbReference type="SUPFAM" id="SSF69075">
    <property type="entry name" value="Glutamyl tRNA-reductase dimerization domain"/>
    <property type="match status" value="1"/>
</dbReference>
<dbReference type="EC" id="1.2.1.70" evidence="3 8"/>
<evidence type="ECO:0000256" key="4">
    <source>
        <dbReference type="ARBA" id="ARBA00022857"/>
    </source>
</evidence>
<protein>
    <recommendedName>
        <fullName evidence="3 8">Glutamyl-tRNA reductase</fullName>
        <shortName evidence="8">GluTR</shortName>
        <ecNumber evidence="3 8">1.2.1.70</ecNumber>
    </recommendedName>
</protein>
<dbReference type="Pfam" id="PF00745">
    <property type="entry name" value="GlutR_dimer"/>
    <property type="match status" value="1"/>
</dbReference>
<dbReference type="STRING" id="985053.VMUT_0445"/>
<evidence type="ECO:0000256" key="1">
    <source>
        <dbReference type="ARBA" id="ARBA00005059"/>
    </source>
</evidence>
<dbReference type="SUPFAM" id="SSF69742">
    <property type="entry name" value="Glutamyl tRNA-reductase catalytic, N-terminal domain"/>
    <property type="match status" value="1"/>
</dbReference>
<dbReference type="Pfam" id="PF01488">
    <property type="entry name" value="Shikimate_DH"/>
    <property type="match status" value="1"/>
</dbReference>
<comment type="pathway">
    <text evidence="1 8">Porphyrin-containing compound metabolism; protoporphyrin-IX biosynthesis; 5-aminolevulinate from L-glutamyl-tRNA(Glu): step 1/2.</text>
</comment>
<evidence type="ECO:0000259" key="10">
    <source>
        <dbReference type="Pfam" id="PF01488"/>
    </source>
</evidence>
<dbReference type="Proteomes" id="UP000007485">
    <property type="component" value="Chromosome"/>
</dbReference>
<feature type="binding site" evidence="8">
    <location>
        <position position="94"/>
    </location>
    <ligand>
        <name>substrate</name>
    </ligand>
</feature>
<accession>F0QUB7</accession>
<reference evidence="12 13" key="1">
    <citation type="journal article" date="2011" name="J. Bacteriol.">
        <title>Complete genome sequence of 'Vulcanisaeta moutnovskia' strain 768-28, a novel member of the hyperthermophilic crenarchaeal genus vulcanisaeta.</title>
        <authorList>
            <person name="Gumerov V.M."/>
            <person name="Mardanov A.V."/>
            <person name="Beletsky A.V."/>
            <person name="Prokofeva M.I."/>
            <person name="Bonch-Osmolovskaya E.A."/>
            <person name="Ravin N.V."/>
            <person name="Skryabin K.G."/>
        </authorList>
    </citation>
    <scope>NUCLEOTIDE SEQUENCE [LARGE SCALE GENOMIC DNA]</scope>
    <source>
        <strain evidence="12 13">768-28</strain>
    </source>
</reference>
<dbReference type="SUPFAM" id="SSF51735">
    <property type="entry name" value="NAD(P)-binding Rossmann-fold domains"/>
    <property type="match status" value="1"/>
</dbReference>
<dbReference type="InterPro" id="IPR015896">
    <property type="entry name" value="4pyrrol_synth_GluRdtase_dimer"/>
</dbReference>
<organism evidence="12 13">
    <name type="scientific">Vulcanisaeta moutnovskia (strain 768-28)</name>
    <dbReference type="NCBI Taxonomy" id="985053"/>
    <lineage>
        <taxon>Archaea</taxon>
        <taxon>Thermoproteota</taxon>
        <taxon>Thermoprotei</taxon>
        <taxon>Thermoproteales</taxon>
        <taxon>Thermoproteaceae</taxon>
        <taxon>Vulcanisaeta</taxon>
    </lineage>
</organism>
<comment type="subunit">
    <text evidence="8">Homodimer.</text>
</comment>
<evidence type="ECO:0000313" key="12">
    <source>
        <dbReference type="EMBL" id="ADY00657.1"/>
    </source>
</evidence>
<dbReference type="InterPro" id="IPR036291">
    <property type="entry name" value="NAD(P)-bd_dom_sf"/>
</dbReference>
<dbReference type="PANTHER" id="PTHR43013:SF1">
    <property type="entry name" value="GLUTAMYL-TRNA REDUCTASE"/>
    <property type="match status" value="1"/>
</dbReference>
<dbReference type="AlphaFoldDB" id="F0QUB7"/>
<keyword evidence="4 8" id="KW-0521">NADP</keyword>
<comment type="domain">
    <text evidence="8">Possesses an unusual extended V-shaped dimeric structure with each monomer consisting of three distinct domains arranged along a curved 'spinal' alpha-helix. The N-terminal catalytic domain specifically recognizes the glutamate moiety of the substrate. The second domain is the NADPH-binding domain, and the third C-terminal domain is responsible for dimerization.</text>
</comment>
<evidence type="ECO:0000256" key="3">
    <source>
        <dbReference type="ARBA" id="ARBA00012970"/>
    </source>
</evidence>
<dbReference type="Pfam" id="PF05201">
    <property type="entry name" value="GlutR_N"/>
    <property type="match status" value="1"/>
</dbReference>
<gene>
    <name evidence="8" type="primary">hemA</name>
    <name evidence="12" type="ordered locus">VMUT_0445</name>
</gene>
<dbReference type="InterPro" id="IPR036453">
    <property type="entry name" value="GluRdtase_dimer_dom_sf"/>
</dbReference>
<dbReference type="HAMAP" id="MF_00087">
    <property type="entry name" value="Glu_tRNA_reductase"/>
    <property type="match status" value="1"/>
</dbReference>
<dbReference type="KEGG" id="vmo:VMUT_0445"/>
<evidence type="ECO:0000259" key="9">
    <source>
        <dbReference type="Pfam" id="PF00745"/>
    </source>
</evidence>
<evidence type="ECO:0000256" key="5">
    <source>
        <dbReference type="ARBA" id="ARBA00023002"/>
    </source>
</evidence>
<comment type="miscellaneous">
    <text evidence="8">During catalysis, the active site Cys acts as a nucleophile attacking the alpha-carbonyl group of tRNA-bound glutamate with the formation of a thioester intermediate between enzyme and glutamate, and the concomitant release of tRNA(Glu). The thioester intermediate is finally reduced by direct hydride transfer from NADPH, to form the product GSA.</text>
</comment>
<feature type="domain" description="Glutamyl-tRNA reductase N-terminal" evidence="11">
    <location>
        <begin position="9"/>
        <end position="135"/>
    </location>
</feature>
<keyword evidence="13" id="KW-1185">Reference proteome</keyword>
<comment type="function">
    <text evidence="8">Catalyzes the NADPH-dependent reduction of glutamyl-tRNA(Glu) to glutamate 1-semialdehyde (GSA).</text>
</comment>
<feature type="domain" description="Tetrapyrrole biosynthesis glutamyl-tRNA reductase dimerisation" evidence="9">
    <location>
        <begin position="294"/>
        <end position="376"/>
    </location>
</feature>
<feature type="active site" description="Nucleophile" evidence="8">
    <location>
        <position position="45"/>
    </location>
</feature>
<dbReference type="InterPro" id="IPR036343">
    <property type="entry name" value="GluRdtase_N_sf"/>
</dbReference>
<evidence type="ECO:0000256" key="2">
    <source>
        <dbReference type="ARBA" id="ARBA00005916"/>
    </source>
</evidence>
<evidence type="ECO:0000313" key="13">
    <source>
        <dbReference type="Proteomes" id="UP000007485"/>
    </source>
</evidence>